<evidence type="ECO:0000313" key="2">
    <source>
        <dbReference type="EMBL" id="KAL1263838.1"/>
    </source>
</evidence>
<keyword evidence="3" id="KW-1185">Reference proteome</keyword>
<accession>A0ABR3MJF2</accession>
<organism evidence="2 3">
    <name type="scientific">Cirrhinus molitorella</name>
    <name type="common">mud carp</name>
    <dbReference type="NCBI Taxonomy" id="172907"/>
    <lineage>
        <taxon>Eukaryota</taxon>
        <taxon>Metazoa</taxon>
        <taxon>Chordata</taxon>
        <taxon>Craniata</taxon>
        <taxon>Vertebrata</taxon>
        <taxon>Euteleostomi</taxon>
        <taxon>Actinopterygii</taxon>
        <taxon>Neopterygii</taxon>
        <taxon>Teleostei</taxon>
        <taxon>Ostariophysi</taxon>
        <taxon>Cypriniformes</taxon>
        <taxon>Cyprinidae</taxon>
        <taxon>Labeoninae</taxon>
        <taxon>Labeonini</taxon>
        <taxon>Cirrhinus</taxon>
    </lineage>
</organism>
<gene>
    <name evidence="2" type="ORF">QQF64_004193</name>
</gene>
<dbReference type="Proteomes" id="UP001558613">
    <property type="component" value="Unassembled WGS sequence"/>
</dbReference>
<protein>
    <submittedName>
        <fullName evidence="2">Uncharacterized protein</fullName>
    </submittedName>
</protein>
<comment type="caution">
    <text evidence="2">The sequence shown here is derived from an EMBL/GenBank/DDBJ whole genome shotgun (WGS) entry which is preliminary data.</text>
</comment>
<sequence length="274" mass="31038">MKKELQATEAGRRLARAREDLFISHHSSVDGAGEQTGGQEVRETAKKWNAGRRGEPPTTPQDSRARMSSERYASFGQDKLNIKPSERTVALSLVDSRSARGQKTHQRHEISNRTVSLWCSELFLSFCASTARDVTPGNRAKSGPRTESRLLDGPSKLAAVRSFNTYKPQIQQPSDAAEPKAWPVRASWFQTKAFTTWSDPPLRFYFQIRWLLRLVKFPRAWQNERDFDLTPHFNDTVDLFLSKSCWVIPVSTANLQSSVRHDDVSELHSGPPLT</sequence>
<name>A0ABR3MJF2_9TELE</name>
<feature type="region of interest" description="Disordered" evidence="1">
    <location>
        <begin position="25"/>
        <end position="69"/>
    </location>
</feature>
<reference evidence="2 3" key="1">
    <citation type="submission" date="2023-09" db="EMBL/GenBank/DDBJ databases">
        <authorList>
            <person name="Wang M."/>
        </authorList>
    </citation>
    <scope>NUCLEOTIDE SEQUENCE [LARGE SCALE GENOMIC DNA]</scope>
    <source>
        <strain evidence="2">GT-2023</strain>
        <tissue evidence="2">Liver</tissue>
    </source>
</reference>
<evidence type="ECO:0000256" key="1">
    <source>
        <dbReference type="SAM" id="MobiDB-lite"/>
    </source>
</evidence>
<proteinExistence type="predicted"/>
<evidence type="ECO:0000313" key="3">
    <source>
        <dbReference type="Proteomes" id="UP001558613"/>
    </source>
</evidence>
<dbReference type="EMBL" id="JAYMGO010000012">
    <property type="protein sequence ID" value="KAL1263838.1"/>
    <property type="molecule type" value="Genomic_DNA"/>
</dbReference>